<dbReference type="RefSeq" id="WP_054537411.1">
    <property type="nucleotide sequence ID" value="NZ_LGKP01000046.1"/>
</dbReference>
<accession>A0A0P6XHY5</accession>
<feature type="transmembrane region" description="Helical" evidence="8">
    <location>
        <begin position="220"/>
        <end position="244"/>
    </location>
</feature>
<evidence type="ECO:0000313" key="11">
    <source>
        <dbReference type="Proteomes" id="UP000050277"/>
    </source>
</evidence>
<feature type="transmembrane region" description="Helical" evidence="8">
    <location>
        <begin position="79"/>
        <end position="98"/>
    </location>
</feature>
<dbReference type="InterPro" id="IPR038731">
    <property type="entry name" value="RgtA/B/C-like"/>
</dbReference>
<gene>
    <name evidence="10" type="ORF">SE18_26145</name>
</gene>
<keyword evidence="3" id="KW-0328">Glycosyltransferase</keyword>
<comment type="subcellular location">
    <subcellularLocation>
        <location evidence="1">Cell membrane</location>
        <topology evidence="1">Multi-pass membrane protein</topology>
    </subcellularLocation>
</comment>
<reference evidence="10 11" key="1">
    <citation type="submission" date="2015-07" db="EMBL/GenBank/DDBJ databases">
        <title>Whole genome sequence of Herpetosiphon geysericola DSM 7119.</title>
        <authorList>
            <person name="Hemp J."/>
            <person name="Ward L.M."/>
            <person name="Pace L.A."/>
            <person name="Fischer W.W."/>
        </authorList>
    </citation>
    <scope>NUCLEOTIDE SEQUENCE [LARGE SCALE GENOMIC DNA]</scope>
    <source>
        <strain evidence="10 11">DSM 7119</strain>
    </source>
</reference>
<keyword evidence="6 8" id="KW-1133">Transmembrane helix</keyword>
<dbReference type="GO" id="GO:0016763">
    <property type="term" value="F:pentosyltransferase activity"/>
    <property type="evidence" value="ECO:0007669"/>
    <property type="project" value="TreeGrafter"/>
</dbReference>
<keyword evidence="2" id="KW-1003">Cell membrane</keyword>
<keyword evidence="11" id="KW-1185">Reference proteome</keyword>
<dbReference type="Proteomes" id="UP000050277">
    <property type="component" value="Unassembled WGS sequence"/>
</dbReference>
<evidence type="ECO:0000256" key="1">
    <source>
        <dbReference type="ARBA" id="ARBA00004651"/>
    </source>
</evidence>
<evidence type="ECO:0000259" key="9">
    <source>
        <dbReference type="Pfam" id="PF13231"/>
    </source>
</evidence>
<protein>
    <recommendedName>
        <fullName evidence="9">Glycosyltransferase RgtA/B/C/D-like domain-containing protein</fullName>
    </recommendedName>
</protein>
<feature type="transmembrane region" description="Helical" evidence="8">
    <location>
        <begin position="110"/>
        <end position="127"/>
    </location>
</feature>
<dbReference type="Pfam" id="PF13231">
    <property type="entry name" value="PMT_2"/>
    <property type="match status" value="1"/>
</dbReference>
<evidence type="ECO:0000256" key="2">
    <source>
        <dbReference type="ARBA" id="ARBA00022475"/>
    </source>
</evidence>
<feature type="transmembrane region" description="Helical" evidence="8">
    <location>
        <begin position="467"/>
        <end position="487"/>
    </location>
</feature>
<feature type="transmembrane region" description="Helical" evidence="8">
    <location>
        <begin position="443"/>
        <end position="460"/>
    </location>
</feature>
<organism evidence="10 11">
    <name type="scientific">Herpetosiphon geysericola</name>
    <dbReference type="NCBI Taxonomy" id="70996"/>
    <lineage>
        <taxon>Bacteria</taxon>
        <taxon>Bacillati</taxon>
        <taxon>Chloroflexota</taxon>
        <taxon>Chloroflexia</taxon>
        <taxon>Herpetosiphonales</taxon>
        <taxon>Herpetosiphonaceae</taxon>
        <taxon>Herpetosiphon</taxon>
    </lineage>
</organism>
<dbReference type="OrthoDB" id="161174at2"/>
<dbReference type="STRING" id="70996.SE18_26145"/>
<keyword evidence="4" id="KW-0808">Transferase</keyword>
<dbReference type="AlphaFoldDB" id="A0A0P6XHY5"/>
<name>A0A0P6XHY5_9CHLR</name>
<evidence type="ECO:0000313" key="10">
    <source>
        <dbReference type="EMBL" id="KPL79449.1"/>
    </source>
</evidence>
<evidence type="ECO:0000256" key="7">
    <source>
        <dbReference type="ARBA" id="ARBA00023136"/>
    </source>
</evidence>
<feature type="transmembrane region" description="Helical" evidence="8">
    <location>
        <begin position="143"/>
        <end position="162"/>
    </location>
</feature>
<feature type="transmembrane region" description="Helical" evidence="8">
    <location>
        <begin position="314"/>
        <end position="335"/>
    </location>
</feature>
<feature type="transmembrane region" description="Helical" evidence="8">
    <location>
        <begin position="499"/>
        <end position="519"/>
    </location>
</feature>
<keyword evidence="7 8" id="KW-0472">Membrane</keyword>
<sequence>MLRGVLPSQRLGWLWLLGLLGTALALMIKVQAKLQFRQLDGAVLLGAAVSLGIWWWLIKRQPPKPDVQPTLAQRPIKHLTLRLGISAVAMFSALVAWHNLFGNEFNPLSTWAWLLAVGLWLLAWLPWQRPRLPKADRAETKRAWLTFGCLLAVTAVGLWMRLYRLDQMPYDMTVDHGWKMEDVYTILQGGRPLFLPNNTGREPGQFYYIATLIRFFGVPFGFIALKLGNVIIGTLTIPFIYLFARELGGRKLGILSAMLYALGKWPLETTRMGLRFPYATLPAALVLWSLWRYVRLGKRSDALLVGFWMGMGLYGYIGVRAVPFVIAAVFGLMAFDHRRRNRKGWLTLLGHGSLTLITTALIFLPLGHFMLDYPDVFWFRVSTRTSNHLDEISREFCQDTSSERACDIKKFVANNVNLAVAFNWRGDRNEVNNVRFDPLLDKVSAALLLLSLPIVVWRLFIERSWRWWMLVVSLPLLGLATTLSLAYPIENPSAARTGVLMPVIFTMAAAPLALAIEWITKAKPFDQWWHGSRAVQGLLSVGMGVWLLAWAGRENFQRYFVDMARQYTGFIPNNREVADAIRYYRDAQGVPYANAYLMLNSYFWKESRNISVHLNDMQWYASNTIKPEMELVVPEKRPVIIVLNPDDQVHIEQLQREHPEGELRRISSAVGKDFLVFHLR</sequence>
<dbReference type="PANTHER" id="PTHR33908:SF3">
    <property type="entry name" value="UNDECAPRENYL PHOSPHATE-ALPHA-4-AMINO-4-DEOXY-L-ARABINOSE ARABINOSYL TRANSFERASE"/>
    <property type="match status" value="1"/>
</dbReference>
<dbReference type="GO" id="GO:0010041">
    <property type="term" value="P:response to iron(III) ion"/>
    <property type="evidence" value="ECO:0007669"/>
    <property type="project" value="TreeGrafter"/>
</dbReference>
<proteinExistence type="predicted"/>
<dbReference type="PANTHER" id="PTHR33908">
    <property type="entry name" value="MANNOSYLTRANSFERASE YKCB-RELATED"/>
    <property type="match status" value="1"/>
</dbReference>
<dbReference type="GO" id="GO:0009103">
    <property type="term" value="P:lipopolysaccharide biosynthetic process"/>
    <property type="evidence" value="ECO:0007669"/>
    <property type="project" value="UniProtKB-ARBA"/>
</dbReference>
<feature type="transmembrane region" description="Helical" evidence="8">
    <location>
        <begin position="41"/>
        <end position="58"/>
    </location>
</feature>
<feature type="domain" description="Glycosyltransferase RgtA/B/C/D-like" evidence="9">
    <location>
        <begin position="203"/>
        <end position="362"/>
    </location>
</feature>
<comment type="caution">
    <text evidence="10">The sequence shown here is derived from an EMBL/GenBank/DDBJ whole genome shotgun (WGS) entry which is preliminary data.</text>
</comment>
<evidence type="ECO:0000256" key="3">
    <source>
        <dbReference type="ARBA" id="ARBA00022676"/>
    </source>
</evidence>
<feature type="transmembrane region" description="Helical" evidence="8">
    <location>
        <begin position="276"/>
        <end position="294"/>
    </location>
</feature>
<evidence type="ECO:0000256" key="5">
    <source>
        <dbReference type="ARBA" id="ARBA00022692"/>
    </source>
</evidence>
<dbReference type="GO" id="GO:0005886">
    <property type="term" value="C:plasma membrane"/>
    <property type="evidence" value="ECO:0007669"/>
    <property type="project" value="UniProtKB-SubCell"/>
</dbReference>
<evidence type="ECO:0000256" key="4">
    <source>
        <dbReference type="ARBA" id="ARBA00022679"/>
    </source>
</evidence>
<keyword evidence="5 8" id="KW-0812">Transmembrane</keyword>
<dbReference type="EMBL" id="LGKP01000046">
    <property type="protein sequence ID" value="KPL79449.1"/>
    <property type="molecule type" value="Genomic_DNA"/>
</dbReference>
<feature type="transmembrane region" description="Helical" evidence="8">
    <location>
        <begin position="531"/>
        <end position="551"/>
    </location>
</feature>
<evidence type="ECO:0000256" key="6">
    <source>
        <dbReference type="ARBA" id="ARBA00022989"/>
    </source>
</evidence>
<evidence type="ECO:0000256" key="8">
    <source>
        <dbReference type="SAM" id="Phobius"/>
    </source>
</evidence>
<feature type="transmembrane region" description="Helical" evidence="8">
    <location>
        <begin position="347"/>
        <end position="371"/>
    </location>
</feature>
<dbReference type="InterPro" id="IPR050297">
    <property type="entry name" value="LipidA_mod_glycosyltrf_83"/>
</dbReference>